<dbReference type="OrthoDB" id="10071381at2759"/>
<dbReference type="AlphaFoldDB" id="A0A642UQ96"/>
<organism evidence="7 8">
    <name type="scientific">Diutina rugosa</name>
    <name type="common">Yeast</name>
    <name type="synonym">Candida rugosa</name>
    <dbReference type="NCBI Taxonomy" id="5481"/>
    <lineage>
        <taxon>Eukaryota</taxon>
        <taxon>Fungi</taxon>
        <taxon>Dikarya</taxon>
        <taxon>Ascomycota</taxon>
        <taxon>Saccharomycotina</taxon>
        <taxon>Pichiomycetes</taxon>
        <taxon>Debaryomycetaceae</taxon>
        <taxon>Diutina</taxon>
    </lineage>
</organism>
<dbReference type="Pfam" id="PF04825">
    <property type="entry name" value="Rad21_Rec8_N"/>
    <property type="match status" value="1"/>
</dbReference>
<dbReference type="SUPFAM" id="SSF46785">
    <property type="entry name" value="Winged helix' DNA-binding domain"/>
    <property type="match status" value="1"/>
</dbReference>
<dbReference type="InterPro" id="IPR036390">
    <property type="entry name" value="WH_DNA-bd_sf"/>
</dbReference>
<gene>
    <name evidence="7" type="ORF">DIURU_002344</name>
</gene>
<accession>A0A642UQ96</accession>
<comment type="caution">
    <text evidence="7">The sequence shown here is derived from an EMBL/GenBank/DDBJ whole genome shotgun (WGS) entry which is preliminary data.</text>
</comment>
<dbReference type="OMA" id="IWLASNM"/>
<dbReference type="InterPro" id="IPR006909">
    <property type="entry name" value="Rad21/Rec8_C_eu"/>
</dbReference>
<dbReference type="GO" id="GO:0007062">
    <property type="term" value="P:sister chromatid cohesion"/>
    <property type="evidence" value="ECO:0007669"/>
    <property type="project" value="InterPro"/>
</dbReference>
<name>A0A642UQ96_DIURU</name>
<dbReference type="GeneID" id="54780995"/>
<dbReference type="Proteomes" id="UP000449547">
    <property type="component" value="Unassembled WGS sequence"/>
</dbReference>
<evidence type="ECO:0000256" key="2">
    <source>
        <dbReference type="ARBA" id="ARBA00009870"/>
    </source>
</evidence>
<dbReference type="EMBL" id="SWFT01000067">
    <property type="protein sequence ID" value="KAA8903458.1"/>
    <property type="molecule type" value="Genomic_DNA"/>
</dbReference>
<dbReference type="PANTHER" id="PTHR12585">
    <property type="entry name" value="SCC1 / RAD21 FAMILY MEMBER"/>
    <property type="match status" value="1"/>
</dbReference>
<dbReference type="RefSeq" id="XP_034012760.1">
    <property type="nucleotide sequence ID" value="XM_034154985.1"/>
</dbReference>
<dbReference type="Gene3D" id="1.10.10.580">
    <property type="entry name" value="Structural maintenance of chromosome 1. Chain E"/>
    <property type="match status" value="1"/>
</dbReference>
<dbReference type="Pfam" id="PF04824">
    <property type="entry name" value="Rad21_Rec8"/>
    <property type="match status" value="1"/>
</dbReference>
<comment type="subcellular location">
    <subcellularLocation>
        <location evidence="1">Nucleus</location>
    </subcellularLocation>
</comment>
<protein>
    <recommendedName>
        <fullName evidence="9">Rad21/Rec8-like protein N-terminal domain-containing protein</fullName>
    </recommendedName>
</protein>
<feature type="domain" description="Rad21/Rec8-like protein C-terminal eukaryotic" evidence="5">
    <location>
        <begin position="430"/>
        <end position="456"/>
    </location>
</feature>
<keyword evidence="8" id="KW-1185">Reference proteome</keyword>
<comment type="similarity">
    <text evidence="2">Belongs to the rad21 family.</text>
</comment>
<feature type="compositionally biased region" description="Basic and acidic residues" evidence="4">
    <location>
        <begin position="155"/>
        <end position="169"/>
    </location>
</feature>
<feature type="region of interest" description="Disordered" evidence="4">
    <location>
        <begin position="325"/>
        <end position="349"/>
    </location>
</feature>
<proteinExistence type="inferred from homology"/>
<evidence type="ECO:0000259" key="6">
    <source>
        <dbReference type="Pfam" id="PF04825"/>
    </source>
</evidence>
<evidence type="ECO:0008006" key="9">
    <source>
        <dbReference type="Google" id="ProtNLM"/>
    </source>
</evidence>
<dbReference type="GO" id="GO:0008278">
    <property type="term" value="C:cohesin complex"/>
    <property type="evidence" value="ECO:0007669"/>
    <property type="project" value="InterPro"/>
</dbReference>
<dbReference type="GO" id="GO:1990414">
    <property type="term" value="P:replication-born double-strand break repair via sister chromatid exchange"/>
    <property type="evidence" value="ECO:0007669"/>
    <property type="project" value="TreeGrafter"/>
</dbReference>
<evidence type="ECO:0000313" key="8">
    <source>
        <dbReference type="Proteomes" id="UP000449547"/>
    </source>
</evidence>
<feature type="compositionally biased region" description="Acidic residues" evidence="4">
    <location>
        <begin position="175"/>
        <end position="187"/>
    </location>
</feature>
<dbReference type="InterPro" id="IPR006910">
    <property type="entry name" value="Rad21_Rec8_N"/>
</dbReference>
<dbReference type="GO" id="GO:0005634">
    <property type="term" value="C:nucleus"/>
    <property type="evidence" value="ECO:0007669"/>
    <property type="project" value="UniProtKB-SubCell"/>
</dbReference>
<feature type="domain" description="Rad21/Rec8-like protein N-terminal" evidence="6">
    <location>
        <begin position="2"/>
        <end position="89"/>
    </location>
</feature>
<evidence type="ECO:0000256" key="4">
    <source>
        <dbReference type="SAM" id="MobiDB-lite"/>
    </source>
</evidence>
<evidence type="ECO:0000313" key="7">
    <source>
        <dbReference type="EMBL" id="KAA8903458.1"/>
    </source>
</evidence>
<keyword evidence="3" id="KW-0539">Nucleus</keyword>
<dbReference type="PANTHER" id="PTHR12585:SF69">
    <property type="entry name" value="FI11703P"/>
    <property type="match status" value="1"/>
</dbReference>
<dbReference type="InterPro" id="IPR023093">
    <property type="entry name" value="ScpA-like_C"/>
</dbReference>
<feature type="region of interest" description="Disordered" evidence="4">
    <location>
        <begin position="145"/>
        <end position="216"/>
    </location>
</feature>
<evidence type="ECO:0000259" key="5">
    <source>
        <dbReference type="Pfam" id="PF04824"/>
    </source>
</evidence>
<dbReference type="VEuPathDB" id="FungiDB:DIURU_002344"/>
<dbReference type="InterPro" id="IPR039781">
    <property type="entry name" value="Rad21/Rec8-like"/>
</dbReference>
<sequence>MSETLISPQGPLATVWLAANYDKKLHKQQSLQADIPESTELISSNQITLRLSGSLLLGVVRIYSRKTKYLLDDVNDILVKLKTSFKYSTGSRLGSDGTSVNLPASQTVIKNIKSVMLTDQVSRYDLFYQPDLNLDLPQVFSSTSQYDSSQFDTQYDDHSVDPGRSHDDGGGEQDVMLDFDIDMPDMDDDHRGDEPPLSPSGPDQSIEIGRRGSVVEQAPEEISILDMDKPEEPLETVEEAQRQATPQPARAPRRRRQAMIDGHVNTNKRRLIVDEETVISVDSLREFQASTMASEPRQTVAPTERLRAIYEVAYKRRRLQWEAQPEAPADIPENIDLPEIGHEPESEVPSPLNLDQHLDFDIDIPDIEPPHDDYEDQQPPVFASDDSGSSSVDMEHQMVVTLTEKLDESRPTESTTLASVIDASSASVPATRKHAASCFFQMLTLATNDAIYIDQAPSATELGGAIDISAKPRLWTLA</sequence>
<evidence type="ECO:0000256" key="1">
    <source>
        <dbReference type="ARBA" id="ARBA00004123"/>
    </source>
</evidence>
<reference evidence="7 8" key="1">
    <citation type="submission" date="2019-07" db="EMBL/GenBank/DDBJ databases">
        <title>Genome assembly of two rare yeast pathogens: Diutina rugosa and Trichomonascus ciferrii.</title>
        <authorList>
            <person name="Mixao V."/>
            <person name="Saus E."/>
            <person name="Hansen A."/>
            <person name="Lass-Flor C."/>
            <person name="Gabaldon T."/>
        </authorList>
    </citation>
    <scope>NUCLEOTIDE SEQUENCE [LARGE SCALE GENOMIC DNA]</scope>
    <source>
        <strain evidence="7 8">CBS 613</strain>
    </source>
</reference>
<evidence type="ECO:0000256" key="3">
    <source>
        <dbReference type="ARBA" id="ARBA00023242"/>
    </source>
</evidence>
<dbReference type="GO" id="GO:0003682">
    <property type="term" value="F:chromatin binding"/>
    <property type="evidence" value="ECO:0007669"/>
    <property type="project" value="TreeGrafter"/>
</dbReference>